<name>A0A3A2ZDH3_9EURO</name>
<feature type="transmembrane region" description="Helical" evidence="9">
    <location>
        <begin position="202"/>
        <end position="220"/>
    </location>
</feature>
<evidence type="ECO:0000259" key="10">
    <source>
        <dbReference type="PROSITE" id="PS50850"/>
    </source>
</evidence>
<evidence type="ECO:0000313" key="11">
    <source>
        <dbReference type="EMBL" id="RJE21188.1"/>
    </source>
</evidence>
<keyword evidence="6 9" id="KW-0472">Membrane</keyword>
<dbReference type="Proteomes" id="UP000266188">
    <property type="component" value="Unassembled WGS sequence"/>
</dbReference>
<gene>
    <name evidence="11" type="ORF">PHISCL_06464</name>
</gene>
<keyword evidence="3 7" id="KW-0813">Transport</keyword>
<sequence length="560" mass="62117">MSSKIPQWNIVHILEKRRLLLGINSVAALSILFFGYDQGMMSGVNNSKDYIDLMGFGYTKMVDGSPTPVVTDSLLQGGIVAVYYLGTLCGALLGGWLGDRIGRIKSIAAGTLWAIVGAALQCSAMNHDWMICARFINGVGTGILNAIVPVWATETAEHTSRGQFIAIEFTLNIFGVVLAYWLEFGLSFIDNGRSAFRWRFPIAFQIIFLIILFTAVWFFPESPRWLVKVNREEEARYILTRLRGSTGEDAIRAEAEFRDIQSIAELEKTVAHGNSYLAMLFGYKSGNLHIGRRVQLAVWLQIMQEWVGIAGVTVYAPTIFSIAGFDSMKSQWISGLNNVFYMLATLVCVFTLDRIGRRWTLWWGAAAQAIAMFLAGGFSRLTMDAKAAGDITKNHQYGAAAAAFVFIFTAAFGASWLATPWLYQAEIFPLACRARGNAWGVVGWSIGNGWLTLLCPVMFNAIQEKTLYIFAISNVIAIPMVWALYPESNQRTLEDMDLLFAAPTPWNWDAEKTFARLKAENPGYMHESRKGSQVVDPENGKMSLEETKEEGAAVGAEHVD</sequence>
<dbReference type="SUPFAM" id="SSF103473">
    <property type="entry name" value="MFS general substrate transporter"/>
    <property type="match status" value="1"/>
</dbReference>
<feature type="transmembrane region" description="Helical" evidence="9">
    <location>
        <begin position="338"/>
        <end position="355"/>
    </location>
</feature>
<dbReference type="InterPro" id="IPR003663">
    <property type="entry name" value="Sugar/inositol_transpt"/>
</dbReference>
<evidence type="ECO:0000256" key="1">
    <source>
        <dbReference type="ARBA" id="ARBA00004141"/>
    </source>
</evidence>
<dbReference type="OrthoDB" id="2544694at2759"/>
<feature type="transmembrane region" description="Helical" evidence="9">
    <location>
        <begin position="438"/>
        <end position="459"/>
    </location>
</feature>
<dbReference type="NCBIfam" id="TIGR00879">
    <property type="entry name" value="SP"/>
    <property type="match status" value="1"/>
</dbReference>
<evidence type="ECO:0000256" key="7">
    <source>
        <dbReference type="RuleBase" id="RU003346"/>
    </source>
</evidence>
<evidence type="ECO:0000313" key="12">
    <source>
        <dbReference type="Proteomes" id="UP000266188"/>
    </source>
</evidence>
<dbReference type="PANTHER" id="PTHR48022">
    <property type="entry name" value="PLASTIDIC GLUCOSE TRANSPORTER 4"/>
    <property type="match status" value="1"/>
</dbReference>
<comment type="caution">
    <text evidence="11">The sequence shown here is derived from an EMBL/GenBank/DDBJ whole genome shotgun (WGS) entry which is preliminary data.</text>
</comment>
<feature type="transmembrane region" description="Helical" evidence="9">
    <location>
        <begin position="74"/>
        <end position="97"/>
    </location>
</feature>
<dbReference type="GO" id="GO:0005351">
    <property type="term" value="F:carbohydrate:proton symporter activity"/>
    <property type="evidence" value="ECO:0007669"/>
    <property type="project" value="TreeGrafter"/>
</dbReference>
<dbReference type="PRINTS" id="PR00171">
    <property type="entry name" value="SUGRTRNSPORT"/>
</dbReference>
<comment type="similarity">
    <text evidence="2 7">Belongs to the major facilitator superfamily. Sugar transporter (TC 2.A.1.1) family.</text>
</comment>
<dbReference type="Pfam" id="PF00083">
    <property type="entry name" value="Sugar_tr"/>
    <property type="match status" value="1"/>
</dbReference>
<protein>
    <submittedName>
        <fullName evidence="11">Monosaccharide transporter</fullName>
    </submittedName>
</protein>
<feature type="transmembrane region" description="Helical" evidence="9">
    <location>
        <begin position="164"/>
        <end position="182"/>
    </location>
</feature>
<organism evidence="11 12">
    <name type="scientific">Aspergillus sclerotialis</name>
    <dbReference type="NCBI Taxonomy" id="2070753"/>
    <lineage>
        <taxon>Eukaryota</taxon>
        <taxon>Fungi</taxon>
        <taxon>Dikarya</taxon>
        <taxon>Ascomycota</taxon>
        <taxon>Pezizomycotina</taxon>
        <taxon>Eurotiomycetes</taxon>
        <taxon>Eurotiomycetidae</taxon>
        <taxon>Eurotiales</taxon>
        <taxon>Aspergillaceae</taxon>
        <taxon>Aspergillus</taxon>
        <taxon>Aspergillus subgen. Polypaecilum</taxon>
    </lineage>
</organism>
<comment type="subcellular location">
    <subcellularLocation>
        <location evidence="1">Membrane</location>
        <topology evidence="1">Multi-pass membrane protein</topology>
    </subcellularLocation>
</comment>
<evidence type="ECO:0000256" key="5">
    <source>
        <dbReference type="ARBA" id="ARBA00022989"/>
    </source>
</evidence>
<dbReference type="InterPro" id="IPR005828">
    <property type="entry name" value="MFS_sugar_transport-like"/>
</dbReference>
<feature type="compositionally biased region" description="Basic and acidic residues" evidence="8">
    <location>
        <begin position="543"/>
        <end position="560"/>
    </location>
</feature>
<dbReference type="AlphaFoldDB" id="A0A3A2ZDH3"/>
<dbReference type="GO" id="GO:0016020">
    <property type="term" value="C:membrane"/>
    <property type="evidence" value="ECO:0007669"/>
    <property type="project" value="UniProtKB-SubCell"/>
</dbReference>
<dbReference type="EMBL" id="MVGC01000245">
    <property type="protein sequence ID" value="RJE21188.1"/>
    <property type="molecule type" value="Genomic_DNA"/>
</dbReference>
<feature type="domain" description="Major facilitator superfamily (MFS) profile" evidence="10">
    <location>
        <begin position="23"/>
        <end position="489"/>
    </location>
</feature>
<feature type="transmembrane region" description="Helical" evidence="9">
    <location>
        <begin position="20"/>
        <end position="36"/>
    </location>
</feature>
<feature type="transmembrane region" description="Helical" evidence="9">
    <location>
        <begin position="306"/>
        <end position="326"/>
    </location>
</feature>
<feature type="transmembrane region" description="Helical" evidence="9">
    <location>
        <begin position="399"/>
        <end position="418"/>
    </location>
</feature>
<evidence type="ECO:0000256" key="9">
    <source>
        <dbReference type="SAM" id="Phobius"/>
    </source>
</evidence>
<reference evidence="12" key="1">
    <citation type="submission" date="2017-02" db="EMBL/GenBank/DDBJ databases">
        <authorList>
            <person name="Tafer H."/>
            <person name="Lopandic K."/>
        </authorList>
    </citation>
    <scope>NUCLEOTIDE SEQUENCE [LARGE SCALE GENOMIC DNA]</scope>
    <source>
        <strain evidence="12">CBS 366.77</strain>
    </source>
</reference>
<dbReference type="FunFam" id="1.20.1250.20:FF:000090">
    <property type="entry name" value="MFS sugar transporter, putative"/>
    <property type="match status" value="1"/>
</dbReference>
<feature type="region of interest" description="Disordered" evidence="8">
    <location>
        <begin position="525"/>
        <end position="560"/>
    </location>
</feature>
<proteinExistence type="inferred from homology"/>
<keyword evidence="5 9" id="KW-1133">Transmembrane helix</keyword>
<dbReference type="InterPro" id="IPR020846">
    <property type="entry name" value="MFS_dom"/>
</dbReference>
<dbReference type="PROSITE" id="PS50850">
    <property type="entry name" value="MFS"/>
    <property type="match status" value="1"/>
</dbReference>
<dbReference type="InterPro" id="IPR036259">
    <property type="entry name" value="MFS_trans_sf"/>
</dbReference>
<evidence type="ECO:0000256" key="8">
    <source>
        <dbReference type="SAM" id="MobiDB-lite"/>
    </source>
</evidence>
<evidence type="ECO:0000256" key="6">
    <source>
        <dbReference type="ARBA" id="ARBA00023136"/>
    </source>
</evidence>
<evidence type="ECO:0000256" key="3">
    <source>
        <dbReference type="ARBA" id="ARBA00022448"/>
    </source>
</evidence>
<dbReference type="InterPro" id="IPR050360">
    <property type="entry name" value="MFS_Sugar_Transporters"/>
</dbReference>
<evidence type="ECO:0000256" key="4">
    <source>
        <dbReference type="ARBA" id="ARBA00022692"/>
    </source>
</evidence>
<keyword evidence="4 9" id="KW-0812">Transmembrane</keyword>
<evidence type="ECO:0000256" key="2">
    <source>
        <dbReference type="ARBA" id="ARBA00010992"/>
    </source>
</evidence>
<dbReference type="PANTHER" id="PTHR48022:SF78">
    <property type="entry name" value="MONOSACCHARIDE TRANSPORTER, PUTATIVE (AFU_ORTHOLOGUE AFUA_2G02110)-RELATED"/>
    <property type="match status" value="1"/>
</dbReference>
<feature type="transmembrane region" description="Helical" evidence="9">
    <location>
        <begin position="361"/>
        <end position="378"/>
    </location>
</feature>
<feature type="transmembrane region" description="Helical" evidence="9">
    <location>
        <begin position="135"/>
        <end position="152"/>
    </location>
</feature>
<feature type="transmembrane region" description="Helical" evidence="9">
    <location>
        <begin position="466"/>
        <end position="485"/>
    </location>
</feature>
<keyword evidence="12" id="KW-1185">Reference proteome</keyword>
<accession>A0A3A2ZDH3</accession>
<dbReference type="Gene3D" id="1.20.1250.20">
    <property type="entry name" value="MFS general substrate transporter like domains"/>
    <property type="match status" value="1"/>
</dbReference>